<proteinExistence type="predicted"/>
<dbReference type="AlphaFoldDB" id="A0A226DGP4"/>
<feature type="compositionally biased region" description="Acidic residues" evidence="1">
    <location>
        <begin position="18"/>
        <end position="39"/>
    </location>
</feature>
<feature type="region of interest" description="Disordered" evidence="1">
    <location>
        <begin position="1"/>
        <end position="44"/>
    </location>
</feature>
<accession>A0A226DGP4</accession>
<name>A0A226DGP4_FOLCA</name>
<dbReference type="EMBL" id="LNIX01000021">
    <property type="protein sequence ID" value="OXA43771.1"/>
    <property type="molecule type" value="Genomic_DNA"/>
</dbReference>
<evidence type="ECO:0000313" key="2">
    <source>
        <dbReference type="EMBL" id="OXA43771.1"/>
    </source>
</evidence>
<reference evidence="2 3" key="1">
    <citation type="submission" date="2015-12" db="EMBL/GenBank/DDBJ databases">
        <title>The genome of Folsomia candida.</title>
        <authorList>
            <person name="Faddeeva A."/>
            <person name="Derks M.F."/>
            <person name="Anvar Y."/>
            <person name="Smit S."/>
            <person name="Van Straalen N."/>
            <person name="Roelofs D."/>
        </authorList>
    </citation>
    <scope>NUCLEOTIDE SEQUENCE [LARGE SCALE GENOMIC DNA]</scope>
    <source>
        <strain evidence="2 3">VU population</strain>
        <tissue evidence="2">Whole body</tissue>
    </source>
</reference>
<protein>
    <submittedName>
        <fullName evidence="2">Uncharacterized protein</fullName>
    </submittedName>
</protein>
<evidence type="ECO:0000313" key="3">
    <source>
        <dbReference type="Proteomes" id="UP000198287"/>
    </source>
</evidence>
<comment type="caution">
    <text evidence="2">The sequence shown here is derived from an EMBL/GenBank/DDBJ whole genome shotgun (WGS) entry which is preliminary data.</text>
</comment>
<dbReference type="Proteomes" id="UP000198287">
    <property type="component" value="Unassembled WGS sequence"/>
</dbReference>
<evidence type="ECO:0000256" key="1">
    <source>
        <dbReference type="SAM" id="MobiDB-lite"/>
    </source>
</evidence>
<sequence>MSGNQQKTPGPSKRKDEPSEEEKDETEDETDDTGSEDDQEYNKKEFKTKGEFLLSLRNITKDQFRDKKWFAQVIEDGQKRIRSKIKRTHMTSEMFKWEDKTLKYKNVNQWSTLDSVNTKRIHSIKNSETRKNKREAEGARKHQTYICITLEKDKIKGMTTREIWDWIRAENPPRGTYVGETFGALIGARKGHFNRYQVRLTGLALHLRTTGDSCFQVGVIITDSEDERKDLEEFIIHYLAQQEEENCGMKLINKKTDFRIDPDMRSTARNLVHAGIPLIRFEETGVIDVANRYDLNYICTPEDFIEKIMTG</sequence>
<organism evidence="2 3">
    <name type="scientific">Folsomia candida</name>
    <name type="common">Springtail</name>
    <dbReference type="NCBI Taxonomy" id="158441"/>
    <lineage>
        <taxon>Eukaryota</taxon>
        <taxon>Metazoa</taxon>
        <taxon>Ecdysozoa</taxon>
        <taxon>Arthropoda</taxon>
        <taxon>Hexapoda</taxon>
        <taxon>Collembola</taxon>
        <taxon>Entomobryomorpha</taxon>
        <taxon>Isotomoidea</taxon>
        <taxon>Isotomidae</taxon>
        <taxon>Proisotominae</taxon>
        <taxon>Folsomia</taxon>
    </lineage>
</organism>
<gene>
    <name evidence="2" type="ORF">Fcan01_21370</name>
</gene>
<keyword evidence="3" id="KW-1185">Reference proteome</keyword>